<dbReference type="PANTHER" id="PTHR28250:SF1">
    <property type="entry name" value="CYTOCHROME B PRE-MRNA-PROCESSING PROTEIN 6"/>
    <property type="match status" value="1"/>
</dbReference>
<gene>
    <name evidence="2" type="primary">PARPA_14522.1 scaffold 51261</name>
</gene>
<dbReference type="GO" id="GO:0061671">
    <property type="term" value="C:Cbp3p-Cbp6 complex"/>
    <property type="evidence" value="ECO:0007669"/>
    <property type="project" value="InterPro"/>
</dbReference>
<evidence type="ECO:0000313" key="2">
    <source>
        <dbReference type="EMBL" id="CEP20201.1"/>
    </source>
</evidence>
<evidence type="ECO:0008006" key="4">
    <source>
        <dbReference type="Google" id="ProtNLM"/>
    </source>
</evidence>
<reference evidence="2 3" key="1">
    <citation type="submission" date="2014-09" db="EMBL/GenBank/DDBJ databases">
        <authorList>
            <person name="Ellenberger Sabrina"/>
        </authorList>
    </citation>
    <scope>NUCLEOTIDE SEQUENCE [LARGE SCALE GENOMIC DNA]</scope>
    <source>
        <strain evidence="2 3">CBS 412.66</strain>
    </source>
</reference>
<dbReference type="GO" id="GO:0034551">
    <property type="term" value="P:mitochondrial respiratory chain complex III assembly"/>
    <property type="evidence" value="ECO:0007669"/>
    <property type="project" value="TreeGrafter"/>
</dbReference>
<keyword evidence="1" id="KW-0175">Coiled coil</keyword>
<organism evidence="2 3">
    <name type="scientific">Parasitella parasitica</name>
    <dbReference type="NCBI Taxonomy" id="35722"/>
    <lineage>
        <taxon>Eukaryota</taxon>
        <taxon>Fungi</taxon>
        <taxon>Fungi incertae sedis</taxon>
        <taxon>Mucoromycota</taxon>
        <taxon>Mucoromycotina</taxon>
        <taxon>Mucoromycetes</taxon>
        <taxon>Mucorales</taxon>
        <taxon>Mucorineae</taxon>
        <taxon>Mucoraceae</taxon>
        <taxon>Parasitella</taxon>
    </lineage>
</organism>
<protein>
    <recommendedName>
        <fullName evidence="4">Mitochondrial protein M19</fullName>
    </recommendedName>
</protein>
<name>A0A0B7NNI2_9FUNG</name>
<dbReference type="Pfam" id="PF20180">
    <property type="entry name" value="UQCC2_CBP6"/>
    <property type="match status" value="1"/>
</dbReference>
<dbReference type="AlphaFoldDB" id="A0A0B7NNI2"/>
<accession>A0A0B7NNI2</accession>
<keyword evidence="3" id="KW-1185">Reference proteome</keyword>
<dbReference type="GO" id="GO:0043022">
    <property type="term" value="F:ribosome binding"/>
    <property type="evidence" value="ECO:0007669"/>
    <property type="project" value="InterPro"/>
</dbReference>
<proteinExistence type="predicted"/>
<sequence length="119" mass="13783">MASNEIQPLYRSFLKVIQRWPVDKVRPNRDLKQVLVTRIEETFRKPLLNEETLNVAQAERELLSLEKLLNNEFKEKYALSEKILSPASNPKYYSSMVSSLGTNKDGSQGFLAKLLNQRK</sequence>
<dbReference type="STRING" id="35722.A0A0B7NNI2"/>
<dbReference type="PANTHER" id="PTHR28250">
    <property type="entry name" value="CYTOCHROME B PRE-MRNA-PROCESSING PROTEIN 6"/>
    <property type="match status" value="1"/>
</dbReference>
<evidence type="ECO:0000313" key="3">
    <source>
        <dbReference type="Proteomes" id="UP000054107"/>
    </source>
</evidence>
<dbReference type="InterPro" id="IPR037653">
    <property type="entry name" value="Cbp6"/>
</dbReference>
<dbReference type="EMBL" id="LN734259">
    <property type="protein sequence ID" value="CEP20201.1"/>
    <property type="molecule type" value="Genomic_DNA"/>
</dbReference>
<evidence type="ECO:0000256" key="1">
    <source>
        <dbReference type="SAM" id="Coils"/>
    </source>
</evidence>
<dbReference type="OrthoDB" id="2107880at2759"/>
<feature type="coiled-coil region" evidence="1">
    <location>
        <begin position="48"/>
        <end position="75"/>
    </location>
</feature>
<dbReference type="Proteomes" id="UP000054107">
    <property type="component" value="Unassembled WGS sequence"/>
</dbReference>